<feature type="transmembrane region" description="Helical" evidence="1">
    <location>
        <begin position="84"/>
        <end position="114"/>
    </location>
</feature>
<feature type="transmembrane region" description="Helical" evidence="1">
    <location>
        <begin position="57"/>
        <end position="78"/>
    </location>
</feature>
<keyword evidence="1" id="KW-0812">Transmembrane</keyword>
<keyword evidence="1" id="KW-1133">Transmembrane helix</keyword>
<feature type="transmembrane region" description="Helical" evidence="1">
    <location>
        <begin position="24"/>
        <end position="45"/>
    </location>
</feature>
<evidence type="ECO:0000313" key="2">
    <source>
        <dbReference type="EMBL" id="KKN77635.1"/>
    </source>
</evidence>
<dbReference type="AlphaFoldDB" id="A0A0F9T8T9"/>
<organism evidence="2">
    <name type="scientific">marine sediment metagenome</name>
    <dbReference type="NCBI Taxonomy" id="412755"/>
    <lineage>
        <taxon>unclassified sequences</taxon>
        <taxon>metagenomes</taxon>
        <taxon>ecological metagenomes</taxon>
    </lineage>
</organism>
<gene>
    <name evidence="2" type="ORF">LCGC14_0357600</name>
</gene>
<sequence>MSKTYARVNLPMAKNAQSNHVEPVFASVALVVMIQSGWLVAWAFQRIWARELACGNGMVHGVFGLDFVGVAFGVLGSASPLGSFTFFAGSVGLVVSFAYFAGVILSSTSPVVFFDRFR</sequence>
<protein>
    <submittedName>
        <fullName evidence="2">Uncharacterized protein</fullName>
    </submittedName>
</protein>
<dbReference type="EMBL" id="LAZR01000275">
    <property type="protein sequence ID" value="KKN77635.1"/>
    <property type="molecule type" value="Genomic_DNA"/>
</dbReference>
<accession>A0A0F9T8T9</accession>
<evidence type="ECO:0000256" key="1">
    <source>
        <dbReference type="SAM" id="Phobius"/>
    </source>
</evidence>
<comment type="caution">
    <text evidence="2">The sequence shown here is derived from an EMBL/GenBank/DDBJ whole genome shotgun (WGS) entry which is preliminary data.</text>
</comment>
<proteinExistence type="predicted"/>
<reference evidence="2" key="1">
    <citation type="journal article" date="2015" name="Nature">
        <title>Complex archaea that bridge the gap between prokaryotes and eukaryotes.</title>
        <authorList>
            <person name="Spang A."/>
            <person name="Saw J.H."/>
            <person name="Jorgensen S.L."/>
            <person name="Zaremba-Niedzwiedzka K."/>
            <person name="Martijn J."/>
            <person name="Lind A.E."/>
            <person name="van Eijk R."/>
            <person name="Schleper C."/>
            <person name="Guy L."/>
            <person name="Ettema T.J."/>
        </authorList>
    </citation>
    <scope>NUCLEOTIDE SEQUENCE</scope>
</reference>
<name>A0A0F9T8T9_9ZZZZ</name>
<keyword evidence="1" id="KW-0472">Membrane</keyword>